<dbReference type="Proteomes" id="UP000252357">
    <property type="component" value="Unassembled WGS sequence"/>
</dbReference>
<sequence>MIFSPYLRIGQWRPLMPADWRRLRWPVSMLALTLLLFVGVLLGSREILQESDRQLQQARQARQAADQQLEKVQEEERQIHQSWQRYQALEQSGAFVPFKRAPVADDIEAVISQIRYAAFSYRILQRQLYAGPEVAMLENSHITRHPIEMLGTLAHEESFLSLVAALNERLPERLVWEACELTHQRFRSNELRHGLHLRCTAAMFNWLTPSPQTPNSP</sequence>
<evidence type="ECO:0000313" key="2">
    <source>
        <dbReference type="EMBL" id="RCS56565.1"/>
    </source>
</evidence>
<evidence type="ECO:0000313" key="3">
    <source>
        <dbReference type="Proteomes" id="UP000252357"/>
    </source>
</evidence>
<keyword evidence="3" id="KW-1185">Reference proteome</keyword>
<organism evidence="2 3">
    <name type="scientific">Parvibium lacunae</name>
    <dbReference type="NCBI Taxonomy" id="1888893"/>
    <lineage>
        <taxon>Bacteria</taxon>
        <taxon>Pseudomonadati</taxon>
        <taxon>Pseudomonadota</taxon>
        <taxon>Betaproteobacteria</taxon>
        <taxon>Burkholderiales</taxon>
        <taxon>Alcaligenaceae</taxon>
        <taxon>Parvibium</taxon>
    </lineage>
</organism>
<dbReference type="EMBL" id="QPGB01000006">
    <property type="protein sequence ID" value="RCS56565.1"/>
    <property type="molecule type" value="Genomic_DNA"/>
</dbReference>
<dbReference type="AlphaFoldDB" id="A0A368KYS9"/>
<accession>A0A368KYS9</accession>
<reference evidence="2 3" key="1">
    <citation type="journal article" date="2018" name="Int. J. Syst. Evol. Microbiol.">
        <title>Parvibium lacunae gen. nov., sp. nov., a new member of the family Alcaligenaceae isolated from a freshwater pond.</title>
        <authorList>
            <person name="Chen W.M."/>
            <person name="Xie P.B."/>
            <person name="Hsu M.Y."/>
            <person name="Sheu S.Y."/>
        </authorList>
    </citation>
    <scope>NUCLEOTIDE SEQUENCE [LARGE SCALE GENOMIC DNA]</scope>
    <source>
        <strain evidence="2 3">KMB9</strain>
    </source>
</reference>
<evidence type="ECO:0000256" key="1">
    <source>
        <dbReference type="SAM" id="Coils"/>
    </source>
</evidence>
<name>A0A368KYS9_9BURK</name>
<feature type="coiled-coil region" evidence="1">
    <location>
        <begin position="48"/>
        <end position="82"/>
    </location>
</feature>
<protein>
    <submittedName>
        <fullName evidence="2">Uncharacterized protein</fullName>
    </submittedName>
</protein>
<comment type="caution">
    <text evidence="2">The sequence shown here is derived from an EMBL/GenBank/DDBJ whole genome shotgun (WGS) entry which is preliminary data.</text>
</comment>
<proteinExistence type="predicted"/>
<gene>
    <name evidence="2" type="ORF">DU000_11405</name>
</gene>
<keyword evidence="1" id="KW-0175">Coiled coil</keyword>